<evidence type="ECO:0000256" key="3">
    <source>
        <dbReference type="ARBA" id="ARBA00022729"/>
    </source>
</evidence>
<feature type="non-terminal residue" evidence="7">
    <location>
        <position position="1"/>
    </location>
</feature>
<evidence type="ECO:0000256" key="5">
    <source>
        <dbReference type="ARBA" id="ARBA00023288"/>
    </source>
</evidence>
<organism evidence="7 8">
    <name type="scientific">Bacillus cereus</name>
    <dbReference type="NCBI Taxonomy" id="1396"/>
    <lineage>
        <taxon>Bacteria</taxon>
        <taxon>Bacillati</taxon>
        <taxon>Bacillota</taxon>
        <taxon>Bacilli</taxon>
        <taxon>Bacillales</taxon>
        <taxon>Bacillaceae</taxon>
        <taxon>Bacillus</taxon>
        <taxon>Bacillus cereus group</taxon>
    </lineage>
</organism>
<evidence type="ECO:0000313" key="8">
    <source>
        <dbReference type="Proteomes" id="UP000308444"/>
    </source>
</evidence>
<accession>A0A9X9F0H3</accession>
<dbReference type="GO" id="GO:0005886">
    <property type="term" value="C:plasma membrane"/>
    <property type="evidence" value="ECO:0007669"/>
    <property type="project" value="UniProtKB-SubCell"/>
</dbReference>
<evidence type="ECO:0000256" key="2">
    <source>
        <dbReference type="ARBA" id="ARBA00022475"/>
    </source>
</evidence>
<comment type="caution">
    <text evidence="7">The sequence shown here is derived from an EMBL/GenBank/DDBJ whole genome shotgun (WGS) entry which is preliminary data.</text>
</comment>
<evidence type="ECO:0000313" key="7">
    <source>
        <dbReference type="EMBL" id="TKI78856.1"/>
    </source>
</evidence>
<sequence>FLVGAVAAMSTKSNKVGFVGGMKSDLISKFENGFKAG</sequence>
<keyword evidence="2" id="KW-1003">Cell membrane</keyword>
<keyword evidence="3" id="KW-0732">Signal</keyword>
<feature type="domain" description="ABC transporter substrate-binding protein PnrA-like" evidence="6">
    <location>
        <begin position="1"/>
        <end position="37"/>
    </location>
</feature>
<evidence type="ECO:0000259" key="6">
    <source>
        <dbReference type="Pfam" id="PF02608"/>
    </source>
</evidence>
<dbReference type="InterPro" id="IPR003760">
    <property type="entry name" value="PnrA-like"/>
</dbReference>
<keyword evidence="5" id="KW-0449">Lipoprotein</keyword>
<name>A0A9X9F0H3_BACCE</name>
<comment type="subcellular location">
    <subcellularLocation>
        <location evidence="1">Cell membrane</location>
    </subcellularLocation>
</comment>
<dbReference type="Proteomes" id="UP000308444">
    <property type="component" value="Unassembled WGS sequence"/>
</dbReference>
<dbReference type="Pfam" id="PF02608">
    <property type="entry name" value="Bmp"/>
    <property type="match status" value="1"/>
</dbReference>
<protein>
    <submittedName>
        <fullName evidence="7">BMP family ABC transporter substrate-binding protein</fullName>
    </submittedName>
</protein>
<proteinExistence type="predicted"/>
<gene>
    <name evidence="7" type="ORF">FC695_45410</name>
</gene>
<keyword evidence="4" id="KW-0472">Membrane</keyword>
<dbReference type="EMBL" id="SZOH01005589">
    <property type="protein sequence ID" value="TKI78856.1"/>
    <property type="molecule type" value="Genomic_DNA"/>
</dbReference>
<dbReference type="PANTHER" id="PTHR34296">
    <property type="entry name" value="TRANSCRIPTIONAL ACTIVATOR PROTEIN MED"/>
    <property type="match status" value="1"/>
</dbReference>
<dbReference type="Gene3D" id="3.40.50.2300">
    <property type="match status" value="1"/>
</dbReference>
<reference evidence="7 8" key="1">
    <citation type="journal article" date="2019" name="Environ. Microbiol.">
        <title>An active ?-lactamase is a part of an orchestrated cell wall stress resistance network of Bacillus subtilis and related rhizosphere species.</title>
        <authorList>
            <person name="Bucher T."/>
            <person name="Keren-Paz A."/>
            <person name="Hausser J."/>
            <person name="Olender T."/>
            <person name="Cytryn E."/>
            <person name="Kolodkin-Gal I."/>
        </authorList>
    </citation>
    <scope>NUCLEOTIDE SEQUENCE [LARGE SCALE GENOMIC DNA]</scope>
    <source>
        <strain evidence="7 8">I32</strain>
    </source>
</reference>
<dbReference type="PANTHER" id="PTHR34296:SF2">
    <property type="entry name" value="ABC TRANSPORTER GUANOSINE-BINDING PROTEIN NUPN"/>
    <property type="match status" value="1"/>
</dbReference>
<dbReference type="AlphaFoldDB" id="A0A9X9F0H3"/>
<dbReference type="InterPro" id="IPR050957">
    <property type="entry name" value="BMP_lipoprotein"/>
</dbReference>
<feature type="non-terminal residue" evidence="7">
    <location>
        <position position="37"/>
    </location>
</feature>
<evidence type="ECO:0000256" key="1">
    <source>
        <dbReference type="ARBA" id="ARBA00004236"/>
    </source>
</evidence>
<evidence type="ECO:0000256" key="4">
    <source>
        <dbReference type="ARBA" id="ARBA00023136"/>
    </source>
</evidence>